<dbReference type="RefSeq" id="WP_034246312.1">
    <property type="nucleotide sequence ID" value="NZ_BJYK01000001.1"/>
</dbReference>
<dbReference type="Proteomes" id="UP000321484">
    <property type="component" value="Unassembled WGS sequence"/>
</dbReference>
<organism evidence="2 3">
    <name type="scientific">Actinotalea fermentans</name>
    <dbReference type="NCBI Taxonomy" id="43671"/>
    <lineage>
        <taxon>Bacteria</taxon>
        <taxon>Bacillati</taxon>
        <taxon>Actinomycetota</taxon>
        <taxon>Actinomycetes</taxon>
        <taxon>Micrococcales</taxon>
        <taxon>Cellulomonadaceae</taxon>
        <taxon>Actinotalea</taxon>
    </lineage>
</organism>
<feature type="compositionally biased region" description="Basic and acidic residues" evidence="1">
    <location>
        <begin position="102"/>
        <end position="114"/>
    </location>
</feature>
<accession>A0A511YTZ4</accession>
<evidence type="ECO:0000313" key="2">
    <source>
        <dbReference type="EMBL" id="GEN78660.1"/>
    </source>
</evidence>
<dbReference type="AlphaFoldDB" id="A0A511YTZ4"/>
<protein>
    <submittedName>
        <fullName evidence="2">Uncharacterized protein</fullName>
    </submittedName>
</protein>
<name>A0A511YTZ4_9CELL</name>
<gene>
    <name evidence="2" type="ORF">AFE02nite_03940</name>
</gene>
<dbReference type="EMBL" id="BJYK01000001">
    <property type="protein sequence ID" value="GEN78660.1"/>
    <property type="molecule type" value="Genomic_DNA"/>
</dbReference>
<feature type="region of interest" description="Disordered" evidence="1">
    <location>
        <begin position="102"/>
        <end position="123"/>
    </location>
</feature>
<evidence type="ECO:0000313" key="3">
    <source>
        <dbReference type="Proteomes" id="UP000321484"/>
    </source>
</evidence>
<comment type="caution">
    <text evidence="2">The sequence shown here is derived from an EMBL/GenBank/DDBJ whole genome shotgun (WGS) entry which is preliminary data.</text>
</comment>
<sequence>MRRSREAEGADGLAAVRRAIEHRVTPALRAVAVQVELPVVWTRFVYDGAPSAVEQDLAEAAGVQVGVELAGRWLSQVLLRQAAPDAPLVLERGEVWAYVRPDARAQTRGQDEGRVASPPATDA</sequence>
<reference evidence="2 3" key="1">
    <citation type="submission" date="2019-07" db="EMBL/GenBank/DDBJ databases">
        <title>Whole genome shotgun sequence of Actinotalea fermentans NBRC 105374.</title>
        <authorList>
            <person name="Hosoyama A."/>
            <person name="Uohara A."/>
            <person name="Ohji S."/>
            <person name="Ichikawa N."/>
        </authorList>
    </citation>
    <scope>NUCLEOTIDE SEQUENCE [LARGE SCALE GENOMIC DNA]</scope>
    <source>
        <strain evidence="2 3">NBRC 105374</strain>
    </source>
</reference>
<evidence type="ECO:0000256" key="1">
    <source>
        <dbReference type="SAM" id="MobiDB-lite"/>
    </source>
</evidence>
<proteinExistence type="predicted"/>
<keyword evidence="3" id="KW-1185">Reference proteome</keyword>